<dbReference type="CDD" id="cd00054">
    <property type="entry name" value="EGF_CA"/>
    <property type="match status" value="1"/>
</dbReference>
<dbReference type="GO" id="GO:0030182">
    <property type="term" value="P:neuron differentiation"/>
    <property type="evidence" value="ECO:0007669"/>
    <property type="project" value="UniProtKB-ARBA"/>
</dbReference>
<evidence type="ECO:0000256" key="5">
    <source>
        <dbReference type="ARBA" id="ARBA00022692"/>
    </source>
</evidence>
<dbReference type="SMART" id="SM00181">
    <property type="entry name" value="EGF"/>
    <property type="match status" value="1"/>
</dbReference>
<evidence type="ECO:0008006" key="15">
    <source>
        <dbReference type="Google" id="ProtNLM"/>
    </source>
</evidence>
<evidence type="ECO:0000256" key="3">
    <source>
        <dbReference type="ARBA" id="ARBA00022475"/>
    </source>
</evidence>
<dbReference type="InterPro" id="IPR035914">
    <property type="entry name" value="Sperma_CUB_dom_sf"/>
</dbReference>
<gene>
    <name evidence="13" type="ORF">DPMN_002348</name>
</gene>
<dbReference type="Pfam" id="PF00008">
    <property type="entry name" value="EGF"/>
    <property type="match status" value="1"/>
</dbReference>
<dbReference type="EMBL" id="JAIWYP010000001">
    <property type="protein sequence ID" value="KAH3878455.1"/>
    <property type="molecule type" value="Genomic_DNA"/>
</dbReference>
<dbReference type="CDD" id="cd00041">
    <property type="entry name" value="CUB"/>
    <property type="match status" value="1"/>
</dbReference>
<dbReference type="InterPro" id="IPR000152">
    <property type="entry name" value="EGF-type_Asp/Asn_hydroxyl_site"/>
</dbReference>
<dbReference type="PANTHER" id="PTHR46908">
    <property type="entry name" value="CUBILIN-LIKE PROTEIN"/>
    <property type="match status" value="1"/>
</dbReference>
<evidence type="ECO:0000256" key="1">
    <source>
        <dbReference type="ARBA" id="ARBA00004247"/>
    </source>
</evidence>
<feature type="domain" description="CUB" evidence="11">
    <location>
        <begin position="84"/>
        <end position="149"/>
    </location>
</feature>
<comment type="caution">
    <text evidence="10">Lacks conserved residue(s) required for the propagation of feature annotation.</text>
</comment>
<dbReference type="Gene3D" id="2.10.25.10">
    <property type="entry name" value="Laminin"/>
    <property type="match status" value="1"/>
</dbReference>
<dbReference type="InterPro" id="IPR000742">
    <property type="entry name" value="EGF"/>
</dbReference>
<protein>
    <recommendedName>
        <fullName evidence="15">Cubilin</fullName>
    </recommendedName>
</protein>
<reference evidence="13" key="2">
    <citation type="submission" date="2020-11" db="EMBL/GenBank/DDBJ databases">
        <authorList>
            <person name="McCartney M.A."/>
            <person name="Auch B."/>
            <person name="Kono T."/>
            <person name="Mallez S."/>
            <person name="Becker A."/>
            <person name="Gohl D.M."/>
            <person name="Silverstein K.A.T."/>
            <person name="Koren S."/>
            <person name="Bechman K.B."/>
            <person name="Herman A."/>
            <person name="Abrahante J.E."/>
            <person name="Garbe J."/>
        </authorList>
    </citation>
    <scope>NUCLEOTIDE SEQUENCE</scope>
    <source>
        <strain evidence="13">Duluth1</strain>
        <tissue evidence="13">Whole animal</tissue>
    </source>
</reference>
<keyword evidence="14" id="KW-1185">Reference proteome</keyword>
<dbReference type="AlphaFoldDB" id="A0A9D4MLT6"/>
<dbReference type="Pfam" id="PF00431">
    <property type="entry name" value="CUB"/>
    <property type="match status" value="1"/>
</dbReference>
<keyword evidence="4" id="KW-0597">Phosphoprotein</keyword>
<evidence type="ECO:0000259" key="11">
    <source>
        <dbReference type="PROSITE" id="PS01180"/>
    </source>
</evidence>
<dbReference type="GO" id="GO:0060255">
    <property type="term" value="P:regulation of macromolecule metabolic process"/>
    <property type="evidence" value="ECO:0007669"/>
    <property type="project" value="UniProtKB-ARBA"/>
</dbReference>
<feature type="disulfide bond" evidence="10">
    <location>
        <begin position="71"/>
        <end position="80"/>
    </location>
</feature>
<dbReference type="SUPFAM" id="SSF57196">
    <property type="entry name" value="EGF/Laminin"/>
    <property type="match status" value="1"/>
</dbReference>
<organism evidence="13 14">
    <name type="scientific">Dreissena polymorpha</name>
    <name type="common">Zebra mussel</name>
    <name type="synonym">Mytilus polymorpha</name>
    <dbReference type="NCBI Taxonomy" id="45954"/>
    <lineage>
        <taxon>Eukaryota</taxon>
        <taxon>Metazoa</taxon>
        <taxon>Spiralia</taxon>
        <taxon>Lophotrochozoa</taxon>
        <taxon>Mollusca</taxon>
        <taxon>Bivalvia</taxon>
        <taxon>Autobranchia</taxon>
        <taxon>Heteroconchia</taxon>
        <taxon>Euheterodonta</taxon>
        <taxon>Imparidentia</taxon>
        <taxon>Neoheterodontei</taxon>
        <taxon>Myida</taxon>
        <taxon>Dreissenoidea</taxon>
        <taxon>Dreissenidae</taxon>
        <taxon>Dreissena</taxon>
    </lineage>
</organism>
<dbReference type="GO" id="GO:0008593">
    <property type="term" value="P:regulation of Notch signaling pathway"/>
    <property type="evidence" value="ECO:0007669"/>
    <property type="project" value="UniProtKB-ARBA"/>
</dbReference>
<evidence type="ECO:0000256" key="6">
    <source>
        <dbReference type="ARBA" id="ARBA00022782"/>
    </source>
</evidence>
<evidence type="ECO:0000256" key="9">
    <source>
        <dbReference type="ARBA" id="ARBA00023157"/>
    </source>
</evidence>
<evidence type="ECO:0000313" key="14">
    <source>
        <dbReference type="Proteomes" id="UP000828390"/>
    </source>
</evidence>
<dbReference type="InterPro" id="IPR000859">
    <property type="entry name" value="CUB_dom"/>
</dbReference>
<evidence type="ECO:0000256" key="10">
    <source>
        <dbReference type="PROSITE-ProRule" id="PRU00076"/>
    </source>
</evidence>
<dbReference type="Proteomes" id="UP000828390">
    <property type="component" value="Unassembled WGS sequence"/>
</dbReference>
<evidence type="ECO:0000256" key="4">
    <source>
        <dbReference type="ARBA" id="ARBA00022553"/>
    </source>
</evidence>
<evidence type="ECO:0000313" key="13">
    <source>
        <dbReference type="EMBL" id="KAH3878455.1"/>
    </source>
</evidence>
<dbReference type="InterPro" id="IPR052129">
    <property type="entry name" value="Spermadhesin-Link_domain"/>
</dbReference>
<comment type="caution">
    <text evidence="13">The sequence shown here is derived from an EMBL/GenBank/DDBJ whole genome shotgun (WGS) entry which is preliminary data.</text>
</comment>
<dbReference type="GO" id="GO:0016324">
    <property type="term" value="C:apical plasma membrane"/>
    <property type="evidence" value="ECO:0007669"/>
    <property type="project" value="UniProtKB-SubCell"/>
</dbReference>
<evidence type="ECO:0000256" key="8">
    <source>
        <dbReference type="ARBA" id="ARBA00023136"/>
    </source>
</evidence>
<keyword evidence="8" id="KW-0472">Membrane</keyword>
<dbReference type="GO" id="GO:0051241">
    <property type="term" value="P:negative regulation of multicellular organismal process"/>
    <property type="evidence" value="ECO:0007669"/>
    <property type="project" value="UniProtKB-ARBA"/>
</dbReference>
<dbReference type="GO" id="GO:0005509">
    <property type="term" value="F:calcium ion binding"/>
    <property type="evidence" value="ECO:0007669"/>
    <property type="project" value="InterPro"/>
</dbReference>
<keyword evidence="5" id="KW-0812">Transmembrane</keyword>
<dbReference type="GO" id="GO:0009967">
    <property type="term" value="P:positive regulation of signal transduction"/>
    <property type="evidence" value="ECO:0007669"/>
    <property type="project" value="UniProtKB-ARBA"/>
</dbReference>
<keyword evidence="10" id="KW-0245">EGF-like domain</keyword>
<dbReference type="GO" id="GO:0003002">
    <property type="term" value="P:regionalization"/>
    <property type="evidence" value="ECO:0007669"/>
    <property type="project" value="UniProtKB-ARBA"/>
</dbReference>
<dbReference type="GO" id="GO:0048592">
    <property type="term" value="P:eye morphogenesis"/>
    <property type="evidence" value="ECO:0007669"/>
    <property type="project" value="UniProtKB-ARBA"/>
</dbReference>
<dbReference type="GO" id="GO:0051093">
    <property type="term" value="P:negative regulation of developmental process"/>
    <property type="evidence" value="ECO:0007669"/>
    <property type="project" value="UniProtKB-ARBA"/>
</dbReference>
<proteinExistence type="predicted"/>
<dbReference type="FunFam" id="2.10.25.10:FF:000565">
    <property type="entry name" value="Predicted protein"/>
    <property type="match status" value="1"/>
</dbReference>
<dbReference type="SMART" id="SM00179">
    <property type="entry name" value="EGF_CA"/>
    <property type="match status" value="1"/>
</dbReference>
<keyword evidence="7" id="KW-1133">Transmembrane helix</keyword>
<keyword evidence="3" id="KW-1003">Cell membrane</keyword>
<dbReference type="GO" id="GO:0048468">
    <property type="term" value="P:cell development"/>
    <property type="evidence" value="ECO:0007669"/>
    <property type="project" value="UniProtKB-ARBA"/>
</dbReference>
<evidence type="ECO:0000256" key="2">
    <source>
        <dbReference type="ARBA" id="ARBA00022473"/>
    </source>
</evidence>
<comment type="subcellular location">
    <subcellularLocation>
        <location evidence="1">Apical cell membrane</location>
        <topology evidence="1">Single-pass type I membrane protein</topology>
    </subcellularLocation>
</comment>
<dbReference type="SUPFAM" id="SSF49854">
    <property type="entry name" value="Spermadhesin, CUB domain"/>
    <property type="match status" value="1"/>
</dbReference>
<dbReference type="PANTHER" id="PTHR46908:SF8">
    <property type="entry name" value="C-TYPE LECTIN DOMAIN-CONTAINING PROTEIN"/>
    <property type="match status" value="1"/>
</dbReference>
<evidence type="ECO:0000259" key="12">
    <source>
        <dbReference type="PROSITE" id="PS50026"/>
    </source>
</evidence>
<name>A0A9D4MLT6_DREPO</name>
<dbReference type="Gene3D" id="2.60.120.290">
    <property type="entry name" value="Spermadhesin, CUB domain"/>
    <property type="match status" value="1"/>
</dbReference>
<accession>A0A9D4MLT6</accession>
<dbReference type="InterPro" id="IPR001881">
    <property type="entry name" value="EGF-like_Ca-bd_dom"/>
</dbReference>
<sequence>MEWLIETAQDSQSNLTVSGAVCSKPAHLKERNIKSVTQADLNCNDNSDCAPTPCKNGATCINLQNAYSCICSPGWQGINCYQECGGVRTDPFGVITSPNYPQDYEDYTECTWFINAPEGRRINVHQHLYFLINLCMALYKYIGLYCYYI</sequence>
<feature type="domain" description="EGF-like" evidence="12">
    <location>
        <begin position="45"/>
        <end position="81"/>
    </location>
</feature>
<keyword evidence="9 10" id="KW-1015">Disulfide bond</keyword>
<evidence type="ECO:0000256" key="7">
    <source>
        <dbReference type="ARBA" id="ARBA00022989"/>
    </source>
</evidence>
<dbReference type="PROSITE" id="PS01180">
    <property type="entry name" value="CUB"/>
    <property type="match status" value="1"/>
</dbReference>
<keyword evidence="2" id="KW-0217">Developmental protein</keyword>
<dbReference type="PROSITE" id="PS00010">
    <property type="entry name" value="ASX_HYDROXYL"/>
    <property type="match status" value="1"/>
</dbReference>
<dbReference type="PROSITE" id="PS00022">
    <property type="entry name" value="EGF_1"/>
    <property type="match status" value="1"/>
</dbReference>
<dbReference type="GO" id="GO:0080090">
    <property type="term" value="P:regulation of primary metabolic process"/>
    <property type="evidence" value="ECO:0007669"/>
    <property type="project" value="UniProtKB-ARBA"/>
</dbReference>
<reference evidence="13" key="1">
    <citation type="journal article" date="2019" name="bioRxiv">
        <title>The Genome of the Zebra Mussel, Dreissena polymorpha: A Resource for Invasive Species Research.</title>
        <authorList>
            <person name="McCartney M.A."/>
            <person name="Auch B."/>
            <person name="Kono T."/>
            <person name="Mallez S."/>
            <person name="Zhang Y."/>
            <person name="Obille A."/>
            <person name="Becker A."/>
            <person name="Abrahante J.E."/>
            <person name="Garbe J."/>
            <person name="Badalamenti J.P."/>
            <person name="Herman A."/>
            <person name="Mangelson H."/>
            <person name="Liachko I."/>
            <person name="Sullivan S."/>
            <person name="Sone E.D."/>
            <person name="Koren S."/>
            <person name="Silverstein K.A.T."/>
            <person name="Beckman K.B."/>
            <person name="Gohl D.M."/>
        </authorList>
    </citation>
    <scope>NUCLEOTIDE SEQUENCE</scope>
    <source>
        <strain evidence="13">Duluth1</strain>
        <tissue evidence="13">Whole animal</tissue>
    </source>
</reference>
<dbReference type="PROSITE" id="PS50026">
    <property type="entry name" value="EGF_3"/>
    <property type="match status" value="1"/>
</dbReference>
<keyword evidence="6" id="KW-0221">Differentiation</keyword>